<dbReference type="InterPro" id="IPR052900">
    <property type="entry name" value="Phospholipid_Metab_Enz"/>
</dbReference>
<dbReference type="Gene3D" id="2.60.40.380">
    <property type="entry name" value="Purple acid phosphatase-like, N-terminal"/>
    <property type="match status" value="1"/>
</dbReference>
<evidence type="ECO:0000256" key="1">
    <source>
        <dbReference type="SAM" id="SignalP"/>
    </source>
</evidence>
<dbReference type="Proteomes" id="UP000005870">
    <property type="component" value="Chromosome"/>
</dbReference>
<dbReference type="eggNOG" id="COG3540">
    <property type="taxonomic scope" value="Bacteria"/>
</dbReference>
<dbReference type="PANTHER" id="PTHR43606:SF2">
    <property type="entry name" value="ALKALINE PHOSPHATASE FAMILY PROTEIN (AFU_ORTHOLOGUE AFUA_5G03860)"/>
    <property type="match status" value="1"/>
</dbReference>
<organism evidence="4 5">
    <name type="scientific">Pseudoxanthomonas spadix (strain BD-a59)</name>
    <dbReference type="NCBI Taxonomy" id="1045855"/>
    <lineage>
        <taxon>Bacteria</taxon>
        <taxon>Pseudomonadati</taxon>
        <taxon>Pseudomonadota</taxon>
        <taxon>Gammaproteobacteria</taxon>
        <taxon>Lysobacterales</taxon>
        <taxon>Lysobacteraceae</taxon>
        <taxon>Pseudoxanthomonas</taxon>
    </lineage>
</organism>
<keyword evidence="1" id="KW-0732">Signal</keyword>
<dbReference type="Pfam" id="PF09423">
    <property type="entry name" value="PhoD"/>
    <property type="match status" value="2"/>
</dbReference>
<dbReference type="PROSITE" id="PS51318">
    <property type="entry name" value="TAT"/>
    <property type="match status" value="1"/>
</dbReference>
<feature type="domain" description="PhoD-like phosphatase metallophosphatase" evidence="2">
    <location>
        <begin position="145"/>
        <end position="347"/>
    </location>
</feature>
<evidence type="ECO:0000313" key="5">
    <source>
        <dbReference type="Proteomes" id="UP000005870"/>
    </source>
</evidence>
<evidence type="ECO:0000313" key="4">
    <source>
        <dbReference type="EMBL" id="AER57490.1"/>
    </source>
</evidence>
<sequence>MHSPARRRFLSTIAVAAAAGVLPLRPAGAASGSVPVSRAHFPQSVASGDPRPDRVLLWTRLAAPAAQLRLQVAEDTGFARLRVDRMLQPPRDSDGCLKVRVENLQPATAYHYRFLLDDGHGGQVSSPIGRTRTAPAADTDAPVELAFVSCQDYGGRWYNTLLPLLERELDLVLHLGDFIYETTGDPQFQDQAGERTIALDDIDGAIALERGGQRYYAARSLANYRQLHRTFRSDPVLQALLERTPLVAIWDDHEFSDDCWQDVGTYHDGAADERDRQRRRNAEQAYFEYLPVDLELADATGAGQAAQLPVQRERLFPNVQLWRRLRFGKALDLLLTDYRSQRPDHAIPEDAFPGALAYDQPQLQALLPRLGLEPAAVLPTLIPYVDLAAPMLQAQRRAAQHAIAQAYLAAGQSPAQAERRATQATASAIALPVLAQFLQAWNAAAPASAQVAVPDAAGLARGLPWLALGKTTLFGEIGARYVAVKEGFDLFAALGALDGAPSPYAPAQRQWLEQALLDSDARFKVVASSVSFTSLVLDLSRPELQAPEPMRRRFYLNLDQWDGFPAERRRLIGQVFDRAGGVIVLSGDIHAGFATQHSAATVEFTTPAVSSETLGSILARSGEGEGAQQQATARVAAALDALVIDGNPSLRYAQTRRHGVGLLRLDGEHAQARFLELPDSVCRQRHYDAPEAIGSQLGEKRFAFARGDMRLREA</sequence>
<dbReference type="InterPro" id="IPR038607">
    <property type="entry name" value="PhoD-like_sf"/>
</dbReference>
<feature type="signal peptide" evidence="1">
    <location>
        <begin position="1"/>
        <end position="29"/>
    </location>
</feature>
<dbReference type="Gene3D" id="3.60.21.70">
    <property type="entry name" value="PhoD-like phosphatase"/>
    <property type="match status" value="2"/>
</dbReference>
<gene>
    <name evidence="4" type="ordered locus">DSC_14230</name>
</gene>
<dbReference type="InterPro" id="IPR032093">
    <property type="entry name" value="PhoD_N"/>
</dbReference>
<evidence type="ECO:0000259" key="3">
    <source>
        <dbReference type="Pfam" id="PF16655"/>
    </source>
</evidence>
<feature type="chain" id="PRO_5003504405" evidence="1">
    <location>
        <begin position="30"/>
        <end position="714"/>
    </location>
</feature>
<proteinExistence type="predicted"/>
<dbReference type="OrthoDB" id="327733at2"/>
<dbReference type="KEGG" id="psd:DSC_14230"/>
<dbReference type="PANTHER" id="PTHR43606">
    <property type="entry name" value="PHOSPHATASE, PUTATIVE (AFU_ORTHOLOGUE AFUA_6G08710)-RELATED"/>
    <property type="match status" value="1"/>
</dbReference>
<reference evidence="4 5" key="1">
    <citation type="journal article" date="2012" name="J. Bacteriol.">
        <title>Complete Genome Sequence of the BTEX-Degrading Bacterium Pseudoxanthomonas spadix BD-a59.</title>
        <authorList>
            <person name="Lee S.H."/>
            <person name="Jin H.M."/>
            <person name="Lee H.J."/>
            <person name="Kim J.M."/>
            <person name="Jeon C.O."/>
        </authorList>
    </citation>
    <scope>NUCLEOTIDE SEQUENCE [LARGE SCALE GENOMIC DNA]</scope>
    <source>
        <strain evidence="4 5">BD-a59</strain>
    </source>
</reference>
<accession>G7UUL7</accession>
<dbReference type="EMBL" id="CP003093">
    <property type="protein sequence ID" value="AER57490.1"/>
    <property type="molecule type" value="Genomic_DNA"/>
</dbReference>
<dbReference type="Pfam" id="PF16655">
    <property type="entry name" value="PhoD_N"/>
    <property type="match status" value="1"/>
</dbReference>
<name>G7UUL7_PSEUP</name>
<dbReference type="STRING" id="1045855.DSC_14230"/>
<dbReference type="HOGENOM" id="CLU_015982_2_0_6"/>
<dbReference type="CDD" id="cd07389">
    <property type="entry name" value="MPP_PhoD"/>
    <property type="match status" value="1"/>
</dbReference>
<dbReference type="SUPFAM" id="SSF56300">
    <property type="entry name" value="Metallo-dependent phosphatases"/>
    <property type="match status" value="2"/>
</dbReference>
<keyword evidence="5" id="KW-1185">Reference proteome</keyword>
<dbReference type="RefSeq" id="WP_014161663.1">
    <property type="nucleotide sequence ID" value="NC_016147.2"/>
</dbReference>
<dbReference type="AlphaFoldDB" id="G7UUL7"/>
<feature type="domain" description="PhoD-like phosphatase metallophosphatase" evidence="2">
    <location>
        <begin position="507"/>
        <end position="674"/>
    </location>
</feature>
<dbReference type="InterPro" id="IPR018946">
    <property type="entry name" value="PhoD-like_MPP"/>
</dbReference>
<protein>
    <submittedName>
        <fullName evidence="4">Alkaline phosphatase</fullName>
    </submittedName>
</protein>
<dbReference type="InterPro" id="IPR006311">
    <property type="entry name" value="TAT_signal"/>
</dbReference>
<evidence type="ECO:0000259" key="2">
    <source>
        <dbReference type="Pfam" id="PF09423"/>
    </source>
</evidence>
<feature type="domain" description="Phospholipase D N-terminal" evidence="3">
    <location>
        <begin position="44"/>
        <end position="133"/>
    </location>
</feature>
<dbReference type="InterPro" id="IPR029052">
    <property type="entry name" value="Metallo-depent_PP-like"/>
</dbReference>